<dbReference type="Gene3D" id="1.10.20.10">
    <property type="entry name" value="Histone, subunit A"/>
    <property type="match status" value="1"/>
</dbReference>
<feature type="domain" description="Transcription factor CBF/NF-Y/archaeal histone" evidence="4">
    <location>
        <begin position="10"/>
        <end position="74"/>
    </location>
</feature>
<feature type="compositionally biased region" description="Low complexity" evidence="3">
    <location>
        <begin position="211"/>
        <end position="224"/>
    </location>
</feature>
<evidence type="ECO:0000256" key="2">
    <source>
        <dbReference type="ARBA" id="ARBA00023242"/>
    </source>
</evidence>
<feature type="compositionally biased region" description="Low complexity" evidence="3">
    <location>
        <begin position="136"/>
        <end position="146"/>
    </location>
</feature>
<feature type="region of interest" description="Disordered" evidence="3">
    <location>
        <begin position="104"/>
        <end position="148"/>
    </location>
</feature>
<dbReference type="Proteomes" id="UP000515160">
    <property type="component" value="Chromosome 3"/>
</dbReference>
<evidence type="ECO:0000313" key="5">
    <source>
        <dbReference type="Proteomes" id="UP000515160"/>
    </source>
</evidence>
<feature type="region of interest" description="Disordered" evidence="3">
    <location>
        <begin position="183"/>
        <end position="230"/>
    </location>
</feature>
<dbReference type="SUPFAM" id="SSF47113">
    <property type="entry name" value="Histone-fold"/>
    <property type="match status" value="1"/>
</dbReference>
<dbReference type="AlphaFoldDB" id="A0A6P8WV46"/>
<dbReference type="GO" id="GO:0016251">
    <property type="term" value="F:RNA polymerase II general transcription initiation factor activity"/>
    <property type="evidence" value="ECO:0007669"/>
    <property type="project" value="TreeGrafter"/>
</dbReference>
<comment type="subcellular location">
    <subcellularLocation>
        <location evidence="1">Nucleus</location>
    </subcellularLocation>
</comment>
<accession>A0A6P8WV46</accession>
<evidence type="ECO:0000313" key="6">
    <source>
        <dbReference type="RefSeq" id="XP_034107576.1"/>
    </source>
</evidence>
<dbReference type="InterPro" id="IPR050568">
    <property type="entry name" value="Transcr_DNA_Rep_Reg"/>
</dbReference>
<organism evidence="5 6">
    <name type="scientific">Drosophila albomicans</name>
    <name type="common">Fruit fly</name>
    <dbReference type="NCBI Taxonomy" id="7291"/>
    <lineage>
        <taxon>Eukaryota</taxon>
        <taxon>Metazoa</taxon>
        <taxon>Ecdysozoa</taxon>
        <taxon>Arthropoda</taxon>
        <taxon>Hexapoda</taxon>
        <taxon>Insecta</taxon>
        <taxon>Pterygota</taxon>
        <taxon>Neoptera</taxon>
        <taxon>Endopterygota</taxon>
        <taxon>Diptera</taxon>
        <taxon>Brachycera</taxon>
        <taxon>Muscomorpha</taxon>
        <taxon>Ephydroidea</taxon>
        <taxon>Drosophilidae</taxon>
        <taxon>Drosophila</taxon>
    </lineage>
</organism>
<dbReference type="InterPro" id="IPR009072">
    <property type="entry name" value="Histone-fold"/>
</dbReference>
<dbReference type="GO" id="GO:0001046">
    <property type="term" value="F:core promoter sequence-specific DNA binding"/>
    <property type="evidence" value="ECO:0007669"/>
    <property type="project" value="TreeGrafter"/>
</dbReference>
<dbReference type="PANTHER" id="PTHR10252:SF5">
    <property type="entry name" value="DR1-ASSOCIATED COREPRESSOR"/>
    <property type="match status" value="1"/>
</dbReference>
<dbReference type="GO" id="GO:0017054">
    <property type="term" value="C:negative cofactor 2 complex"/>
    <property type="evidence" value="ECO:0007669"/>
    <property type="project" value="TreeGrafter"/>
</dbReference>
<sequence>MPSKKKKYNARFPAGRIKKIMQSDEEVGKVAQAVPIIISRTLELFVESLLTKTLRITTSRNAKTLSPSHMKQCIMSEQRFDFLKELVRNIPDISVAEEACNYNEDDVHSSEEQYPDSDTPYDLSLPSTSLRGLHHNGNSNSNNSSNTYVRSVSLNGVGLKRHHNPPPAPTPSVIMQTAALAQIQQQARPLPAKLARSESTPAYTPRGRPPNSSNNNSVHYNSSSRQMQMQTPETAIPAPICSYDVLSKPIVKIDYSNVQMPTTTTTADAADSGSAAADTTFNFDIAAPVINIDLTNIVAAGTTISQPTAKICYGLLSEDNTSVSVSVGGNNNSISKIASSVNCIGGKSKTTPIIPKASSAPAPITESLFELDEDYDNI</sequence>
<dbReference type="OrthoDB" id="653904at2759"/>
<dbReference type="GeneID" id="117570198"/>
<dbReference type="InterPro" id="IPR003958">
    <property type="entry name" value="CBFA_NFYB_domain"/>
</dbReference>
<dbReference type="GO" id="GO:0046982">
    <property type="term" value="F:protein heterodimerization activity"/>
    <property type="evidence" value="ECO:0007669"/>
    <property type="project" value="InterPro"/>
</dbReference>
<protein>
    <submittedName>
        <fullName evidence="6">Dr1-associated corepressor homolog</fullName>
    </submittedName>
</protein>
<dbReference type="FunFam" id="1.10.20.10:FF:000074">
    <property type="entry name" value="dr1-associated corepressor"/>
    <property type="match status" value="1"/>
</dbReference>
<dbReference type="Pfam" id="PF00808">
    <property type="entry name" value="CBFD_NFYB_HMF"/>
    <property type="match status" value="1"/>
</dbReference>
<evidence type="ECO:0000259" key="4">
    <source>
        <dbReference type="Pfam" id="PF00808"/>
    </source>
</evidence>
<dbReference type="RefSeq" id="XP_034107576.1">
    <property type="nucleotide sequence ID" value="XM_034251685.2"/>
</dbReference>
<keyword evidence="2" id="KW-0539">Nucleus</keyword>
<name>A0A6P8WV46_DROAB</name>
<dbReference type="PANTHER" id="PTHR10252">
    <property type="entry name" value="HISTONE-LIKE TRANSCRIPTION FACTOR CCAAT-RELATED"/>
    <property type="match status" value="1"/>
</dbReference>
<feature type="compositionally biased region" description="Low complexity" evidence="3">
    <location>
        <begin position="183"/>
        <end position="192"/>
    </location>
</feature>
<keyword evidence="5" id="KW-1185">Reference proteome</keyword>
<evidence type="ECO:0000256" key="3">
    <source>
        <dbReference type="SAM" id="MobiDB-lite"/>
    </source>
</evidence>
<proteinExistence type="predicted"/>
<evidence type="ECO:0000256" key="1">
    <source>
        <dbReference type="ARBA" id="ARBA00004123"/>
    </source>
</evidence>
<reference evidence="6" key="1">
    <citation type="submission" date="2025-08" db="UniProtKB">
        <authorList>
            <consortium name="RefSeq"/>
        </authorList>
    </citation>
    <scope>IDENTIFICATION</scope>
    <source>
        <strain evidence="6">15112-1751.03</strain>
        <tissue evidence="6">Whole Adult</tissue>
    </source>
</reference>
<gene>
    <name evidence="6" type="primary">LOC117570198</name>
</gene>
<dbReference type="CTD" id="37471"/>
<dbReference type="CDD" id="cd22906">
    <property type="entry name" value="HFD_DRAP1"/>
    <property type="match status" value="1"/>
</dbReference>